<dbReference type="InterPro" id="IPR044680">
    <property type="entry name" value="EX1/2"/>
</dbReference>
<dbReference type="Proteomes" id="UP000077755">
    <property type="component" value="Chromosome 3"/>
</dbReference>
<dbReference type="AlphaFoldDB" id="A0AAF0WQR7"/>
<name>A0AAF0WQR7_DAUCS</name>
<gene>
    <name evidence="1" type="ORF">DCAR_0312895</name>
</gene>
<organism evidence="1 2">
    <name type="scientific">Daucus carota subsp. sativus</name>
    <name type="common">Carrot</name>
    <dbReference type="NCBI Taxonomy" id="79200"/>
    <lineage>
        <taxon>Eukaryota</taxon>
        <taxon>Viridiplantae</taxon>
        <taxon>Streptophyta</taxon>
        <taxon>Embryophyta</taxon>
        <taxon>Tracheophyta</taxon>
        <taxon>Spermatophyta</taxon>
        <taxon>Magnoliopsida</taxon>
        <taxon>eudicotyledons</taxon>
        <taxon>Gunneridae</taxon>
        <taxon>Pentapetalae</taxon>
        <taxon>asterids</taxon>
        <taxon>campanulids</taxon>
        <taxon>Apiales</taxon>
        <taxon>Apiaceae</taxon>
        <taxon>Apioideae</taxon>
        <taxon>Scandiceae</taxon>
        <taxon>Daucinae</taxon>
        <taxon>Daucus</taxon>
        <taxon>Daucus sect. Daucus</taxon>
    </lineage>
</organism>
<keyword evidence="2" id="KW-1185">Reference proteome</keyword>
<dbReference type="PANTHER" id="PTHR33917">
    <property type="entry name" value="PROTEIN EXECUTER 1, CHLOROPLASTIC"/>
    <property type="match status" value="1"/>
</dbReference>
<reference evidence="1" key="1">
    <citation type="journal article" date="2016" name="Nat. Genet.">
        <title>A high-quality carrot genome assembly provides new insights into carotenoid accumulation and asterid genome evolution.</title>
        <authorList>
            <person name="Iorizzo M."/>
            <person name="Ellison S."/>
            <person name="Senalik D."/>
            <person name="Zeng P."/>
            <person name="Satapoomin P."/>
            <person name="Huang J."/>
            <person name="Bowman M."/>
            <person name="Iovene M."/>
            <person name="Sanseverino W."/>
            <person name="Cavagnaro P."/>
            <person name="Yildiz M."/>
            <person name="Macko-Podgorni A."/>
            <person name="Moranska E."/>
            <person name="Grzebelus E."/>
            <person name="Grzebelus D."/>
            <person name="Ashrafi H."/>
            <person name="Zheng Z."/>
            <person name="Cheng S."/>
            <person name="Spooner D."/>
            <person name="Van Deynze A."/>
            <person name="Simon P."/>
        </authorList>
    </citation>
    <scope>NUCLEOTIDE SEQUENCE</scope>
    <source>
        <tissue evidence="1">Leaf</tissue>
    </source>
</reference>
<dbReference type="EMBL" id="CP093345">
    <property type="protein sequence ID" value="WOG93609.1"/>
    <property type="molecule type" value="Genomic_DNA"/>
</dbReference>
<evidence type="ECO:0000313" key="1">
    <source>
        <dbReference type="EMBL" id="WOG93609.1"/>
    </source>
</evidence>
<evidence type="ECO:0000313" key="2">
    <source>
        <dbReference type="Proteomes" id="UP000077755"/>
    </source>
</evidence>
<dbReference type="GO" id="GO:0010343">
    <property type="term" value="P:singlet oxygen-mediated programmed cell death"/>
    <property type="evidence" value="ECO:0007669"/>
    <property type="project" value="InterPro"/>
</dbReference>
<protein>
    <submittedName>
        <fullName evidence="1">Uncharacterized protein</fullName>
    </submittedName>
</protein>
<dbReference type="Pfam" id="PF12014">
    <property type="entry name" value="Cyclin_D1_bind"/>
    <property type="match status" value="1"/>
</dbReference>
<accession>A0AAF0WQR7</accession>
<sequence>MQTAKSKNELYLATPYYSLQIIPSTVSSAPNCKNPNWKTKKESSHRANKVTCHQTHLQIMQLLGGKLLRLVKLREWEGEMWKVVGIWGRAVELWKLVMKRKMPAATHPLSLTLSFLRDPTHLPPFFHLQWLPDGWWVGISGEAKYPSGQIVHISAEQGRYLARSYSPWQLATAKTGTPVFEIYAIGSEGEYKEQAIYIKHKEACPYSSGSLQDMKVCIGMFPLTRPSSKTDQANGAAVDSLVEKAAVCSGFVVGDIVEKVPGTHNKKVVRVPATFERKESFLFCLTLEGDQDQDVYDDNDHEVYRTTHHDYFKFVEFIGIGTPMKEDKDRYISLLVSRARNQQPLLSRITNFIRIDIPTSSDPLNGLYIGSNGYLASEVIQLRNFYAPWHEVGGIENVSEPELCKYVEAVNLTGDFDMAAGQVMFRAKVGEKYKLRPEIDLEEMYGAVDLYKGKGRLPGFQNSEWVDVDVLIIGEEHCEDGIAIAVLYSAPEYYFLKFFKQLNLQSFQESH</sequence>
<dbReference type="GO" id="GO:0042651">
    <property type="term" value="C:thylakoid membrane"/>
    <property type="evidence" value="ECO:0007669"/>
    <property type="project" value="TreeGrafter"/>
</dbReference>
<dbReference type="PANTHER" id="PTHR33917:SF3">
    <property type="entry name" value="PROTEIN EXECUTER 1, CHLOROPLASTIC"/>
    <property type="match status" value="1"/>
</dbReference>
<reference evidence="1" key="2">
    <citation type="submission" date="2022-03" db="EMBL/GenBank/DDBJ databases">
        <title>Draft title - Genomic analysis of global carrot germplasm unveils the trajectory of domestication and the origin of high carotenoid orange carrot.</title>
        <authorList>
            <person name="Iorizzo M."/>
            <person name="Ellison S."/>
            <person name="Senalik D."/>
            <person name="Macko-Podgorni A."/>
            <person name="Grzebelus D."/>
            <person name="Bostan H."/>
            <person name="Rolling W."/>
            <person name="Curaba J."/>
            <person name="Simon P."/>
        </authorList>
    </citation>
    <scope>NUCLEOTIDE SEQUENCE</scope>
    <source>
        <tissue evidence="1">Leaf</tissue>
    </source>
</reference>
<proteinExistence type="predicted"/>